<dbReference type="EMBL" id="CT868352">
    <property type="protein sequence ID" value="CAK80002.1"/>
    <property type="molecule type" value="Genomic_DNA"/>
</dbReference>
<dbReference type="GeneID" id="5033184"/>
<keyword evidence="2" id="KW-1185">Reference proteome</keyword>
<evidence type="ECO:0000313" key="1">
    <source>
        <dbReference type="EMBL" id="CAK80002.1"/>
    </source>
</evidence>
<reference evidence="1 2" key="1">
    <citation type="journal article" date="2006" name="Nature">
        <title>Global trends of whole-genome duplications revealed by the ciliate Paramecium tetraurelia.</title>
        <authorList>
            <consortium name="Genoscope"/>
            <person name="Aury J.-M."/>
            <person name="Jaillon O."/>
            <person name="Duret L."/>
            <person name="Noel B."/>
            <person name="Jubin C."/>
            <person name="Porcel B.M."/>
            <person name="Segurens B."/>
            <person name="Daubin V."/>
            <person name="Anthouard V."/>
            <person name="Aiach N."/>
            <person name="Arnaiz O."/>
            <person name="Billaut A."/>
            <person name="Beisson J."/>
            <person name="Blanc I."/>
            <person name="Bouhouche K."/>
            <person name="Camara F."/>
            <person name="Duharcourt S."/>
            <person name="Guigo R."/>
            <person name="Gogendeau D."/>
            <person name="Katinka M."/>
            <person name="Keller A.-M."/>
            <person name="Kissmehl R."/>
            <person name="Klotz C."/>
            <person name="Koll F."/>
            <person name="Le Moue A."/>
            <person name="Lepere C."/>
            <person name="Malinsky S."/>
            <person name="Nowacki M."/>
            <person name="Nowak J.K."/>
            <person name="Plattner H."/>
            <person name="Poulain J."/>
            <person name="Ruiz F."/>
            <person name="Serrano V."/>
            <person name="Zagulski M."/>
            <person name="Dessen P."/>
            <person name="Betermier M."/>
            <person name="Weissenbach J."/>
            <person name="Scarpelli C."/>
            <person name="Schachter V."/>
            <person name="Sperling L."/>
            <person name="Meyer E."/>
            <person name="Cohen J."/>
            <person name="Wincker P."/>
        </authorList>
    </citation>
    <scope>NUCLEOTIDE SEQUENCE [LARGE SCALE GENOMIC DNA]</scope>
    <source>
        <strain evidence="1 2">Stock d4-2</strain>
    </source>
</reference>
<evidence type="ECO:0000313" key="2">
    <source>
        <dbReference type="Proteomes" id="UP000000600"/>
    </source>
</evidence>
<protein>
    <submittedName>
        <fullName evidence="1">Uncharacterized protein</fullName>
    </submittedName>
</protein>
<name>A0DAD5_PARTE</name>
<accession>A0DAD5</accession>
<organism evidence="1 2">
    <name type="scientific">Paramecium tetraurelia</name>
    <dbReference type="NCBI Taxonomy" id="5888"/>
    <lineage>
        <taxon>Eukaryota</taxon>
        <taxon>Sar</taxon>
        <taxon>Alveolata</taxon>
        <taxon>Ciliophora</taxon>
        <taxon>Intramacronucleata</taxon>
        <taxon>Oligohymenophorea</taxon>
        <taxon>Peniculida</taxon>
        <taxon>Parameciidae</taxon>
        <taxon>Paramecium</taxon>
    </lineage>
</organism>
<dbReference type="KEGG" id="ptm:GSPATT00014909001"/>
<proteinExistence type="predicted"/>
<dbReference type="AlphaFoldDB" id="A0DAD5"/>
<dbReference type="RefSeq" id="XP_001447399.1">
    <property type="nucleotide sequence ID" value="XM_001447362.1"/>
</dbReference>
<dbReference type="InParanoid" id="A0DAD5"/>
<sequence>MPLLSQQVHHHLQLNQFIIFIISKNKEITKTNKCQPKQTQKFYLNPKQNRISPSKNQGPAIVISDSESFKINLTSSQDKSSILKESPIVISKNSSQIEKKLTKGLGRRIKKFKKRNLNKHNRESKGFKKTKETKSKLPIKKLKQQNHIIRQQQLLSFNLYQLQILQIQSLNKTRNDIKMQN</sequence>
<dbReference type="HOGENOM" id="CLU_1491829_0_0_1"/>
<gene>
    <name evidence="1" type="ORF">GSPATT00014909001</name>
</gene>
<dbReference type="Proteomes" id="UP000000600">
    <property type="component" value="Unassembled WGS sequence"/>
</dbReference>